<evidence type="ECO:0000313" key="2">
    <source>
        <dbReference type="EMBL" id="CAK0792230.1"/>
    </source>
</evidence>
<dbReference type="EMBL" id="CAUYUJ010000731">
    <property type="protein sequence ID" value="CAK0792230.1"/>
    <property type="molecule type" value="Genomic_DNA"/>
</dbReference>
<accession>A0ABN9PHE1</accession>
<proteinExistence type="predicted"/>
<comment type="caution">
    <text evidence="2">The sequence shown here is derived from an EMBL/GenBank/DDBJ whole genome shotgun (WGS) entry which is preliminary data.</text>
</comment>
<evidence type="ECO:0000256" key="1">
    <source>
        <dbReference type="SAM" id="MobiDB-lite"/>
    </source>
</evidence>
<protein>
    <submittedName>
        <fullName evidence="2">Uncharacterized protein</fullName>
    </submittedName>
</protein>
<sequence length="184" mass="20398">MVRGPFTYYAYRLYSDLQGALHESRMDLEQAAQAAHTLAGGSKAGDLLSCAADDLMPYDPNPNIHPMDSRSSTDTTARRRNRPIPLNVATAGFSLEVWSNRLPREVQGVAVSVPDCPSWNCVVVHFQRYAQIVRVDAGPPWWRLGRRPWRTPRAGKTGEGGGLAPARRSVHTSYSLCLPIGRRK</sequence>
<organism evidence="2 3">
    <name type="scientific">Prorocentrum cordatum</name>
    <dbReference type="NCBI Taxonomy" id="2364126"/>
    <lineage>
        <taxon>Eukaryota</taxon>
        <taxon>Sar</taxon>
        <taxon>Alveolata</taxon>
        <taxon>Dinophyceae</taxon>
        <taxon>Prorocentrales</taxon>
        <taxon>Prorocentraceae</taxon>
        <taxon>Prorocentrum</taxon>
    </lineage>
</organism>
<name>A0ABN9PHE1_9DINO</name>
<reference evidence="2" key="1">
    <citation type="submission" date="2023-10" db="EMBL/GenBank/DDBJ databases">
        <authorList>
            <person name="Chen Y."/>
            <person name="Shah S."/>
            <person name="Dougan E. K."/>
            <person name="Thang M."/>
            <person name="Chan C."/>
        </authorList>
    </citation>
    <scope>NUCLEOTIDE SEQUENCE [LARGE SCALE GENOMIC DNA]</scope>
</reference>
<feature type="region of interest" description="Disordered" evidence="1">
    <location>
        <begin position="59"/>
        <end position="82"/>
    </location>
</feature>
<gene>
    <name evidence="2" type="ORF">PCOR1329_LOCUS2881</name>
</gene>
<keyword evidence="3" id="KW-1185">Reference proteome</keyword>
<evidence type="ECO:0000313" key="3">
    <source>
        <dbReference type="Proteomes" id="UP001189429"/>
    </source>
</evidence>
<dbReference type="Proteomes" id="UP001189429">
    <property type="component" value="Unassembled WGS sequence"/>
</dbReference>